<evidence type="ECO:0000256" key="1">
    <source>
        <dbReference type="ARBA" id="ARBA00023015"/>
    </source>
</evidence>
<evidence type="ECO:0000256" key="2">
    <source>
        <dbReference type="ARBA" id="ARBA00023125"/>
    </source>
</evidence>
<dbReference type="Pfam" id="PF13305">
    <property type="entry name" value="TetR_C_33"/>
    <property type="match status" value="1"/>
</dbReference>
<dbReference type="Gene3D" id="1.10.357.10">
    <property type="entry name" value="Tetracycline Repressor, domain 2"/>
    <property type="match status" value="1"/>
</dbReference>
<accession>A0A6J6FI02</accession>
<organism evidence="6">
    <name type="scientific">freshwater metagenome</name>
    <dbReference type="NCBI Taxonomy" id="449393"/>
    <lineage>
        <taxon>unclassified sequences</taxon>
        <taxon>metagenomes</taxon>
        <taxon>ecological metagenomes</taxon>
    </lineage>
</organism>
<dbReference type="SUPFAM" id="SSF48498">
    <property type="entry name" value="Tetracyclin repressor-like, C-terminal domain"/>
    <property type="match status" value="1"/>
</dbReference>
<evidence type="ECO:0000256" key="3">
    <source>
        <dbReference type="ARBA" id="ARBA00023163"/>
    </source>
</evidence>
<feature type="region of interest" description="Disordered" evidence="4">
    <location>
        <begin position="229"/>
        <end position="257"/>
    </location>
</feature>
<gene>
    <name evidence="6" type="ORF">UFOPK1493_03610</name>
</gene>
<dbReference type="EMBL" id="CAEZSR010000212">
    <property type="protein sequence ID" value="CAB4588552.1"/>
    <property type="molecule type" value="Genomic_DNA"/>
</dbReference>
<feature type="domain" description="HTH tetR-type" evidence="5">
    <location>
        <begin position="41"/>
        <end position="101"/>
    </location>
</feature>
<dbReference type="InterPro" id="IPR036271">
    <property type="entry name" value="Tet_transcr_reg_TetR-rel_C_sf"/>
</dbReference>
<protein>
    <submittedName>
        <fullName evidence="6">Unannotated protein</fullName>
    </submittedName>
</protein>
<dbReference type="SUPFAM" id="SSF46689">
    <property type="entry name" value="Homeodomain-like"/>
    <property type="match status" value="1"/>
</dbReference>
<dbReference type="GO" id="GO:0000976">
    <property type="term" value="F:transcription cis-regulatory region binding"/>
    <property type="evidence" value="ECO:0007669"/>
    <property type="project" value="TreeGrafter"/>
</dbReference>
<keyword evidence="3" id="KW-0804">Transcription</keyword>
<name>A0A6J6FI02_9ZZZZ</name>
<dbReference type="GO" id="GO:0003700">
    <property type="term" value="F:DNA-binding transcription factor activity"/>
    <property type="evidence" value="ECO:0007669"/>
    <property type="project" value="TreeGrafter"/>
</dbReference>
<dbReference type="InterPro" id="IPR025996">
    <property type="entry name" value="MT1864/Rv1816-like_C"/>
</dbReference>
<evidence type="ECO:0000259" key="5">
    <source>
        <dbReference type="PROSITE" id="PS50977"/>
    </source>
</evidence>
<proteinExistence type="predicted"/>
<evidence type="ECO:0000313" key="6">
    <source>
        <dbReference type="EMBL" id="CAB4588552.1"/>
    </source>
</evidence>
<dbReference type="PANTHER" id="PTHR30055:SF234">
    <property type="entry name" value="HTH-TYPE TRANSCRIPTIONAL REGULATOR BETI"/>
    <property type="match status" value="1"/>
</dbReference>
<evidence type="ECO:0000256" key="4">
    <source>
        <dbReference type="SAM" id="MobiDB-lite"/>
    </source>
</evidence>
<dbReference type="PANTHER" id="PTHR30055">
    <property type="entry name" value="HTH-TYPE TRANSCRIPTIONAL REGULATOR RUTR"/>
    <property type="match status" value="1"/>
</dbReference>
<dbReference type="InterPro" id="IPR050109">
    <property type="entry name" value="HTH-type_TetR-like_transc_reg"/>
</dbReference>
<dbReference type="Pfam" id="PF00440">
    <property type="entry name" value="TetR_N"/>
    <property type="match status" value="1"/>
</dbReference>
<reference evidence="6" key="1">
    <citation type="submission" date="2020-05" db="EMBL/GenBank/DDBJ databases">
        <authorList>
            <person name="Chiriac C."/>
            <person name="Salcher M."/>
            <person name="Ghai R."/>
            <person name="Kavagutti S V."/>
        </authorList>
    </citation>
    <scope>NUCLEOTIDE SEQUENCE</scope>
</reference>
<sequence>MTLLSVDTGVVNGARVGSGVMVAASASGTAPVERERRGGREAMRATVLEEARRIVVGEGPDALTVRRLADRLGCSTIIVYRMFDGKQGVVDALYLDAFGRLEADLSALRRTGDPRADLLRLTVAYRNGALERPDDYRLMFDRGYLGIEPSEAARERTNQSFAILCAAVARLGDLGTHTPQYVAGLVWSAVHGAVLLELGGLLPGVRQPHGLRLLVGAVLDGLHIDGRGQPAAEGRVQGRRVRDSVSTRAVEPGSSPA</sequence>
<dbReference type="InterPro" id="IPR009057">
    <property type="entry name" value="Homeodomain-like_sf"/>
</dbReference>
<keyword evidence="1" id="KW-0805">Transcription regulation</keyword>
<keyword evidence="2" id="KW-0238">DNA-binding</keyword>
<dbReference type="InterPro" id="IPR001647">
    <property type="entry name" value="HTH_TetR"/>
</dbReference>
<dbReference type="PROSITE" id="PS50977">
    <property type="entry name" value="HTH_TETR_2"/>
    <property type="match status" value="1"/>
</dbReference>
<dbReference type="AlphaFoldDB" id="A0A6J6FI02"/>